<reference evidence="1" key="1">
    <citation type="submission" date="2006-06" db="EMBL/GenBank/DDBJ databases">
        <title>Complete sequence of chromosome of Chelativorans sp. BNC1.</title>
        <authorList>
            <consortium name="US DOE Joint Genome Institute"/>
            <person name="Copeland A."/>
            <person name="Lucas S."/>
            <person name="Lapidus A."/>
            <person name="Barry K."/>
            <person name="Detter J.C."/>
            <person name="Glavina del Rio T."/>
            <person name="Hammon N."/>
            <person name="Israni S."/>
            <person name="Dalin E."/>
            <person name="Tice H."/>
            <person name="Pitluck S."/>
            <person name="Chertkov O."/>
            <person name="Brettin T."/>
            <person name="Bruce D."/>
            <person name="Han C."/>
            <person name="Tapia R."/>
            <person name="Gilna P."/>
            <person name="Schmutz J."/>
            <person name="Larimer F."/>
            <person name="Land M."/>
            <person name="Hauser L."/>
            <person name="Kyrpides N."/>
            <person name="Mikhailova N."/>
            <person name="Richardson P."/>
        </authorList>
    </citation>
    <scope>NUCLEOTIDE SEQUENCE</scope>
    <source>
        <strain evidence="1">BNC1</strain>
    </source>
</reference>
<protein>
    <submittedName>
        <fullName evidence="1">Uncharacterized protein</fullName>
    </submittedName>
</protein>
<dbReference type="HOGENOM" id="CLU_176128_0_0_5"/>
<sequence length="88" mass="9264">MTKINDGGPAFGCGVMPHPTDVTKSVPVAGLTVRDWFAGQALSAIAKNREALSYATVGVEAAQWMAKQAYDLADALLAERSKSQGQEP</sequence>
<dbReference type="EMBL" id="CP000390">
    <property type="protein sequence ID" value="ABG61617.1"/>
    <property type="molecule type" value="Genomic_DNA"/>
</dbReference>
<evidence type="ECO:0000313" key="1">
    <source>
        <dbReference type="EMBL" id="ABG61617.1"/>
    </source>
</evidence>
<name>Q11LV8_CHESB</name>
<dbReference type="OrthoDB" id="8404447at2"/>
<proteinExistence type="predicted"/>
<gene>
    <name evidence="1" type="ordered locus">Meso_0212</name>
</gene>
<dbReference type="AlphaFoldDB" id="Q11LV8"/>
<dbReference type="STRING" id="266779.Meso_0212"/>
<organism evidence="1">
    <name type="scientific">Chelativorans sp. (strain BNC1)</name>
    <dbReference type="NCBI Taxonomy" id="266779"/>
    <lineage>
        <taxon>Bacteria</taxon>
        <taxon>Pseudomonadati</taxon>
        <taxon>Pseudomonadota</taxon>
        <taxon>Alphaproteobacteria</taxon>
        <taxon>Hyphomicrobiales</taxon>
        <taxon>Phyllobacteriaceae</taxon>
        <taxon>Chelativorans</taxon>
    </lineage>
</organism>
<accession>Q11LV8</accession>
<dbReference type="KEGG" id="mes:Meso_0212"/>